<dbReference type="EMBL" id="ML120491">
    <property type="protein sequence ID" value="RPA91652.1"/>
    <property type="molecule type" value="Genomic_DNA"/>
</dbReference>
<dbReference type="Pfam" id="PF22939">
    <property type="entry name" value="WHD_GPIID"/>
    <property type="match status" value="1"/>
</dbReference>
<feature type="domain" description="GPI inositol-deacylase winged helix" evidence="3">
    <location>
        <begin position="351"/>
        <end position="423"/>
    </location>
</feature>
<accession>A0A3N4IZR3</accession>
<dbReference type="SUPFAM" id="SSF52540">
    <property type="entry name" value="P-loop containing nucleoside triphosphate hydrolases"/>
    <property type="match status" value="1"/>
</dbReference>
<feature type="domain" description="Nephrocystin 3-like N-terminal" evidence="4">
    <location>
        <begin position="65"/>
        <end position="233"/>
    </location>
</feature>
<evidence type="ECO:0000256" key="2">
    <source>
        <dbReference type="PROSITE-ProRule" id="PRU00023"/>
    </source>
</evidence>
<dbReference type="InterPro" id="IPR002110">
    <property type="entry name" value="Ankyrin_rpt"/>
</dbReference>
<organism evidence="5 6">
    <name type="scientific">Choiromyces venosus 120613-1</name>
    <dbReference type="NCBI Taxonomy" id="1336337"/>
    <lineage>
        <taxon>Eukaryota</taxon>
        <taxon>Fungi</taxon>
        <taxon>Dikarya</taxon>
        <taxon>Ascomycota</taxon>
        <taxon>Pezizomycotina</taxon>
        <taxon>Pezizomycetes</taxon>
        <taxon>Pezizales</taxon>
        <taxon>Tuberaceae</taxon>
        <taxon>Choiromyces</taxon>
    </lineage>
</organism>
<feature type="repeat" description="ANK" evidence="2">
    <location>
        <begin position="691"/>
        <end position="715"/>
    </location>
</feature>
<dbReference type="STRING" id="1336337.A0A3N4IZR3"/>
<keyword evidence="1" id="KW-0677">Repeat</keyword>
<dbReference type="InterPro" id="IPR056884">
    <property type="entry name" value="NPHP3-like_N"/>
</dbReference>
<dbReference type="InterPro" id="IPR027417">
    <property type="entry name" value="P-loop_NTPase"/>
</dbReference>
<evidence type="ECO:0000313" key="5">
    <source>
        <dbReference type="EMBL" id="RPA91652.1"/>
    </source>
</evidence>
<dbReference type="PANTHER" id="PTHR10039:SF15">
    <property type="entry name" value="NACHT DOMAIN-CONTAINING PROTEIN"/>
    <property type="match status" value="1"/>
</dbReference>
<sequence>MDETTSRGPYVSGNNNCFNVKNNYNYHNEISNTTIVDQKAEIMQWLSPLEPQQRHQHIRESRLEGVGKWVFQTREFMRWNTEDSEDGSANSVLFCYGDPGVGKTHLSSLVIDHFHGSGQEITVIGLYCDYLDREAQTTSNMLGAMLKQLVGSGNIPGDVHKAFEDGRKLFGGVGPQPSELLKMLKTTLAQRQRVVICIDGLDESLPEHRTGLLKSLQDIVRELPSVRLFLTARPFIRSEVEKYFPEVDTISVSPTKEDTEAFLRNKLDDDPESDAMDDILRAEIMKMIPDKVSEIFLLVSLTIEAILGETTISRRRKKLNEVTGGRGVGDLYTATLERINAQKGSRPQQGMEVLMWISHSLRPLNPDELCHALGVEIGASNVDHDNIPSIRTVLGSCLGLVTVDSSSSTVRLVHFTLQEYILAHPTLFHTAHSMIAEVCLTYLNFECINDLSPTLPSSPPTTPFLEYASRYWGAHTRRETTEAVTKLALRVLDCFDTHISCKLLLYHNPDFEEAKWIYLHPLGFTGLHGAAFFDLVEIMVPLLETRQWDLNAPDFGGNTALEWAAKRGHESALSLLLERCDVDPNIANTNCQELLCLAARHGHEGVLKLLLKRGNVSLDKASNGGPPLCLATIWGHVGVVKVLLELSDVNPNSADEEGRTPFSWAAGNGEEEIVLMLLERKDVDFNMADSTGRTPLSWAAENGHEAIVETLLERSDIDPNMADNNGRTPLSWAAEGGDGHVSVVEMLLARDDVNPNAADNSGTTPL</sequence>
<dbReference type="PROSITE" id="PS50297">
    <property type="entry name" value="ANK_REP_REGION"/>
    <property type="match status" value="1"/>
</dbReference>
<evidence type="ECO:0000259" key="4">
    <source>
        <dbReference type="Pfam" id="PF24883"/>
    </source>
</evidence>
<keyword evidence="2" id="KW-0040">ANK repeat</keyword>
<name>A0A3N4IZR3_9PEZI</name>
<dbReference type="Pfam" id="PF12796">
    <property type="entry name" value="Ank_2"/>
    <property type="match status" value="1"/>
</dbReference>
<dbReference type="SMART" id="SM00248">
    <property type="entry name" value="ANK"/>
    <property type="match status" value="7"/>
</dbReference>
<dbReference type="PANTHER" id="PTHR10039">
    <property type="entry name" value="AMELOGENIN"/>
    <property type="match status" value="1"/>
</dbReference>
<feature type="non-terminal residue" evidence="5">
    <location>
        <position position="766"/>
    </location>
</feature>
<dbReference type="OrthoDB" id="195446at2759"/>
<evidence type="ECO:0000313" key="6">
    <source>
        <dbReference type="Proteomes" id="UP000276215"/>
    </source>
</evidence>
<gene>
    <name evidence="5" type="ORF">L873DRAFT_1751820</name>
</gene>
<dbReference type="Pfam" id="PF24883">
    <property type="entry name" value="NPHP3_N"/>
    <property type="match status" value="1"/>
</dbReference>
<feature type="repeat" description="ANK" evidence="2">
    <location>
        <begin position="657"/>
        <end position="690"/>
    </location>
</feature>
<dbReference type="SUPFAM" id="SSF48403">
    <property type="entry name" value="Ankyrin repeat"/>
    <property type="match status" value="1"/>
</dbReference>
<dbReference type="Pfam" id="PF00023">
    <property type="entry name" value="Ank"/>
    <property type="match status" value="1"/>
</dbReference>
<protein>
    <submittedName>
        <fullName evidence="5">Ankyrin</fullName>
    </submittedName>
</protein>
<keyword evidence="6" id="KW-1185">Reference proteome</keyword>
<dbReference type="Gene3D" id="3.40.50.300">
    <property type="entry name" value="P-loop containing nucleotide triphosphate hydrolases"/>
    <property type="match status" value="1"/>
</dbReference>
<dbReference type="Pfam" id="PF13637">
    <property type="entry name" value="Ank_4"/>
    <property type="match status" value="1"/>
</dbReference>
<dbReference type="Gene3D" id="1.25.40.20">
    <property type="entry name" value="Ankyrin repeat-containing domain"/>
    <property type="match status" value="3"/>
</dbReference>
<reference evidence="5 6" key="1">
    <citation type="journal article" date="2018" name="Nat. Ecol. Evol.">
        <title>Pezizomycetes genomes reveal the molecular basis of ectomycorrhizal truffle lifestyle.</title>
        <authorList>
            <person name="Murat C."/>
            <person name="Payen T."/>
            <person name="Noel B."/>
            <person name="Kuo A."/>
            <person name="Morin E."/>
            <person name="Chen J."/>
            <person name="Kohler A."/>
            <person name="Krizsan K."/>
            <person name="Balestrini R."/>
            <person name="Da Silva C."/>
            <person name="Montanini B."/>
            <person name="Hainaut M."/>
            <person name="Levati E."/>
            <person name="Barry K.W."/>
            <person name="Belfiori B."/>
            <person name="Cichocki N."/>
            <person name="Clum A."/>
            <person name="Dockter R.B."/>
            <person name="Fauchery L."/>
            <person name="Guy J."/>
            <person name="Iotti M."/>
            <person name="Le Tacon F."/>
            <person name="Lindquist E.A."/>
            <person name="Lipzen A."/>
            <person name="Malagnac F."/>
            <person name="Mello A."/>
            <person name="Molinier V."/>
            <person name="Miyauchi S."/>
            <person name="Poulain J."/>
            <person name="Riccioni C."/>
            <person name="Rubini A."/>
            <person name="Sitrit Y."/>
            <person name="Splivallo R."/>
            <person name="Traeger S."/>
            <person name="Wang M."/>
            <person name="Zifcakova L."/>
            <person name="Wipf D."/>
            <person name="Zambonelli A."/>
            <person name="Paolocci F."/>
            <person name="Nowrousian M."/>
            <person name="Ottonello S."/>
            <person name="Baldrian P."/>
            <person name="Spatafora J.W."/>
            <person name="Henrissat B."/>
            <person name="Nagy L.G."/>
            <person name="Aury J.M."/>
            <person name="Wincker P."/>
            <person name="Grigoriev I.V."/>
            <person name="Bonfante P."/>
            <person name="Martin F.M."/>
        </authorList>
    </citation>
    <scope>NUCLEOTIDE SEQUENCE [LARGE SCALE GENOMIC DNA]</scope>
    <source>
        <strain evidence="5 6">120613-1</strain>
    </source>
</reference>
<evidence type="ECO:0000256" key="1">
    <source>
        <dbReference type="ARBA" id="ARBA00022737"/>
    </source>
</evidence>
<dbReference type="PROSITE" id="PS50088">
    <property type="entry name" value="ANK_REPEAT"/>
    <property type="match status" value="2"/>
</dbReference>
<dbReference type="Proteomes" id="UP000276215">
    <property type="component" value="Unassembled WGS sequence"/>
</dbReference>
<proteinExistence type="predicted"/>
<dbReference type="InterPro" id="IPR036770">
    <property type="entry name" value="Ankyrin_rpt-contain_sf"/>
</dbReference>
<dbReference type="InterPro" id="IPR054471">
    <property type="entry name" value="GPIID_WHD"/>
</dbReference>
<dbReference type="AlphaFoldDB" id="A0A3N4IZR3"/>
<evidence type="ECO:0000259" key="3">
    <source>
        <dbReference type="Pfam" id="PF22939"/>
    </source>
</evidence>